<dbReference type="Gene3D" id="3.30.420.10">
    <property type="entry name" value="Ribonuclease H-like superfamily/Ribonuclease H"/>
    <property type="match status" value="1"/>
</dbReference>
<evidence type="ECO:0000313" key="4">
    <source>
        <dbReference type="EMBL" id="KAK6732204.1"/>
    </source>
</evidence>
<dbReference type="Proteomes" id="UP001303046">
    <property type="component" value="Unassembled WGS sequence"/>
</dbReference>
<dbReference type="Pfam" id="PF23278">
    <property type="entry name" value="Piwi_N"/>
    <property type="match status" value="1"/>
</dbReference>
<proteinExistence type="inferred from homology"/>
<gene>
    <name evidence="4" type="primary">Necator_chrII.g4320</name>
    <name evidence="4" type="ORF">RB195_016529</name>
</gene>
<feature type="domain" description="Piwi" evidence="3">
    <location>
        <begin position="545"/>
        <end position="853"/>
    </location>
</feature>
<comment type="caution">
    <text evidence="4">The sequence shown here is derived from an EMBL/GenBank/DDBJ whole genome shotgun (WGS) entry which is preliminary data.</text>
</comment>
<dbReference type="InterPro" id="IPR003100">
    <property type="entry name" value="PAZ_dom"/>
</dbReference>
<dbReference type="EMBL" id="JAVFWL010000002">
    <property type="protein sequence ID" value="KAK6732204.1"/>
    <property type="molecule type" value="Genomic_DNA"/>
</dbReference>
<comment type="similarity">
    <text evidence="1">Belongs to the argonaute family.</text>
</comment>
<dbReference type="Pfam" id="PF02171">
    <property type="entry name" value="Piwi"/>
    <property type="match status" value="1"/>
</dbReference>
<dbReference type="InterPro" id="IPR012337">
    <property type="entry name" value="RNaseH-like_sf"/>
</dbReference>
<dbReference type="Gene3D" id="2.170.260.10">
    <property type="entry name" value="paz domain"/>
    <property type="match status" value="1"/>
</dbReference>
<dbReference type="CDD" id="cd04658">
    <property type="entry name" value="Piwi_piwi-like_Euk"/>
    <property type="match status" value="1"/>
</dbReference>
<dbReference type="PANTHER" id="PTHR22891">
    <property type="entry name" value="EUKARYOTIC TRANSLATION INITIATION FACTOR 2C"/>
    <property type="match status" value="1"/>
</dbReference>
<dbReference type="CDD" id="cd02845">
    <property type="entry name" value="PAZ_piwi_like"/>
    <property type="match status" value="1"/>
</dbReference>
<dbReference type="PROSITE" id="PS50822">
    <property type="entry name" value="PIWI"/>
    <property type="match status" value="1"/>
</dbReference>
<dbReference type="Gene3D" id="3.40.50.2300">
    <property type="match status" value="1"/>
</dbReference>
<dbReference type="InterPro" id="IPR036085">
    <property type="entry name" value="PAZ_dom_sf"/>
</dbReference>
<organism evidence="4 5">
    <name type="scientific">Necator americanus</name>
    <name type="common">Human hookworm</name>
    <dbReference type="NCBI Taxonomy" id="51031"/>
    <lineage>
        <taxon>Eukaryota</taxon>
        <taxon>Metazoa</taxon>
        <taxon>Ecdysozoa</taxon>
        <taxon>Nematoda</taxon>
        <taxon>Chromadorea</taxon>
        <taxon>Rhabditida</taxon>
        <taxon>Rhabditina</taxon>
        <taxon>Rhabditomorpha</taxon>
        <taxon>Strongyloidea</taxon>
        <taxon>Ancylostomatidae</taxon>
        <taxon>Bunostominae</taxon>
        <taxon>Necator</taxon>
    </lineage>
</organism>
<evidence type="ECO:0000259" key="2">
    <source>
        <dbReference type="PROSITE" id="PS50821"/>
    </source>
</evidence>
<evidence type="ECO:0008006" key="6">
    <source>
        <dbReference type="Google" id="ProtNLM"/>
    </source>
</evidence>
<protein>
    <recommendedName>
        <fullName evidence="6">Piwi domain protein</fullName>
    </recommendedName>
</protein>
<feature type="domain" description="PAZ" evidence="2">
    <location>
        <begin position="262"/>
        <end position="375"/>
    </location>
</feature>
<evidence type="ECO:0000256" key="1">
    <source>
        <dbReference type="RuleBase" id="RU361178"/>
    </source>
</evidence>
<accession>A0ABR1C0X3</accession>
<dbReference type="InterPro" id="IPR003165">
    <property type="entry name" value="Piwi"/>
</dbReference>
<name>A0ABR1C0X3_NECAM</name>
<keyword evidence="5" id="KW-1185">Reference proteome</keyword>
<dbReference type="SUPFAM" id="SSF53098">
    <property type="entry name" value="Ribonuclease H-like"/>
    <property type="match status" value="1"/>
</dbReference>
<dbReference type="SUPFAM" id="SSF101690">
    <property type="entry name" value="PAZ domain"/>
    <property type="match status" value="1"/>
</dbReference>
<dbReference type="Pfam" id="PF02170">
    <property type="entry name" value="PAZ"/>
    <property type="match status" value="1"/>
</dbReference>
<sequence length="867" mass="99363">MRLGSSVCSCDPGETVASFSRKRRSALLSTSTQCSASTSVPRKSVNASIVNGNALKLVDGDTRDPVEKLATIPTSLFTRPNSNFNKSGTSGRRIQLVANFVPLSQQPDLCCAQYHVEFEPQVESKSFRHQILKQERIQEHIGTTFIFDGMILYTVNDRNFEGSYQALHPLTGESVTVRLRASVRFTQNDAQTINCYNIVIRCCLDMVGLKRMGRNHFDEDEKAYLSDYNMEVWPGFETAVRQYEDHLMLCIENRFKMIRTQSVWQIMCFERDRVRGDKSRFQAVLEECLVGETVFAKYNNKMYRITSINYDMSPESTFTLADGTTTTLKGYFLKQYDLTVTENKQPVLISQGKPRQPGEAPQMAYLLPELVYPTGLTDSMRRDFRHMRELSNHTRLDPEKRRRTTERLIEKILANERCRMLMRNWGISLHNKLVTFESRELEPEKLFGYNRDGYVGQRAEWAKLVKNNGSFRGVELTNWVVIAPNSNDGERLSSDFINEIEHIYSALQVKYGNPVRHFCRDTTARGYHTAVQEAMTRVGMQSIHMMVLILSDDSKTRYDVLKSYLCTETTIPSQCVQLSTLRGRAADRGRNRNFGSIVLKIALQMNCKMGGALWRVIIPIKRAMIVGYDLYHDSTLRGKTIGACVSTTDQDYTKFYSQTRPHENPAELGTNLGFFILKALNKYYQCNGKTLPEKIFLYRDGVGDGQIPYVKDQEVRLVQKACADAVERAEGVEKNFKIKLAFIIVTKKVNMRIFKGNPDSRLTNPDPGTVVDSVVTRPERYDFYLVPQYVNQGTVTPVCYNVIYDDTNLAPDRHHKLAFKLCHLYYNWQGTVRVPAPCQYAHKLAFLVAQTIHKEANEHLRNKLFFL</sequence>
<dbReference type="SMART" id="SM00950">
    <property type="entry name" value="Piwi"/>
    <property type="match status" value="1"/>
</dbReference>
<evidence type="ECO:0000259" key="3">
    <source>
        <dbReference type="PROSITE" id="PS50822"/>
    </source>
</evidence>
<dbReference type="PROSITE" id="PS50821">
    <property type="entry name" value="PAZ"/>
    <property type="match status" value="1"/>
</dbReference>
<dbReference type="SMART" id="SM00949">
    <property type="entry name" value="PAZ"/>
    <property type="match status" value="1"/>
</dbReference>
<dbReference type="InterPro" id="IPR036397">
    <property type="entry name" value="RNaseH_sf"/>
</dbReference>
<reference evidence="4 5" key="1">
    <citation type="submission" date="2023-08" db="EMBL/GenBank/DDBJ databases">
        <title>A Necator americanus chromosomal reference genome.</title>
        <authorList>
            <person name="Ilik V."/>
            <person name="Petrzelkova K.J."/>
            <person name="Pardy F."/>
            <person name="Fuh T."/>
            <person name="Niatou-Singa F.S."/>
            <person name="Gouil Q."/>
            <person name="Baker L."/>
            <person name="Ritchie M.E."/>
            <person name="Jex A.R."/>
            <person name="Gazzola D."/>
            <person name="Li H."/>
            <person name="Toshio Fujiwara R."/>
            <person name="Zhan B."/>
            <person name="Aroian R.V."/>
            <person name="Pafco B."/>
            <person name="Schwarz E.M."/>
        </authorList>
    </citation>
    <scope>NUCLEOTIDE SEQUENCE [LARGE SCALE GENOMIC DNA]</scope>
    <source>
        <strain evidence="4 5">Aroian</strain>
        <tissue evidence="4">Whole animal</tissue>
    </source>
</reference>
<evidence type="ECO:0000313" key="5">
    <source>
        <dbReference type="Proteomes" id="UP001303046"/>
    </source>
</evidence>